<dbReference type="Pfam" id="PF01161">
    <property type="entry name" value="PBP"/>
    <property type="match status" value="1"/>
</dbReference>
<dbReference type="InterPro" id="IPR005247">
    <property type="entry name" value="YbhB_YbcL/LppC-like"/>
</dbReference>
<reference evidence="1 2" key="1">
    <citation type="submission" date="2023-02" db="EMBL/GenBank/DDBJ databases">
        <title>Genome Sequence of L. cardiaca H63T.</title>
        <authorList>
            <person name="Lopez A.E."/>
            <person name="Cianciotto N.P."/>
        </authorList>
    </citation>
    <scope>NUCLEOTIDE SEQUENCE [LARGE SCALE GENOMIC DNA]</scope>
    <source>
        <strain evidence="1 2">H63</strain>
    </source>
</reference>
<dbReference type="CDD" id="cd00865">
    <property type="entry name" value="PEBP_bact_arch"/>
    <property type="match status" value="1"/>
</dbReference>
<organism evidence="1 2">
    <name type="scientific">Legionella cardiaca</name>
    <dbReference type="NCBI Taxonomy" id="1071983"/>
    <lineage>
        <taxon>Bacteria</taxon>
        <taxon>Pseudomonadati</taxon>
        <taxon>Pseudomonadota</taxon>
        <taxon>Gammaproteobacteria</taxon>
        <taxon>Legionellales</taxon>
        <taxon>Legionellaceae</taxon>
        <taxon>Legionella</taxon>
    </lineage>
</organism>
<keyword evidence="1" id="KW-0649">Protein kinase inhibitor</keyword>
<dbReference type="Gene3D" id="3.90.280.10">
    <property type="entry name" value="PEBP-like"/>
    <property type="match status" value="1"/>
</dbReference>
<accession>A0ABY8AS04</accession>
<dbReference type="EMBL" id="CP119078">
    <property type="protein sequence ID" value="WED43460.1"/>
    <property type="molecule type" value="Genomic_DNA"/>
</dbReference>
<proteinExistence type="predicted"/>
<evidence type="ECO:0000313" key="2">
    <source>
        <dbReference type="Proteomes" id="UP001222087"/>
    </source>
</evidence>
<dbReference type="InterPro" id="IPR036610">
    <property type="entry name" value="PEBP-like_sf"/>
</dbReference>
<dbReference type="NCBIfam" id="TIGR00481">
    <property type="entry name" value="YbhB/YbcL family Raf kinase inhibitor-like protein"/>
    <property type="match status" value="1"/>
</dbReference>
<dbReference type="GO" id="GO:0004860">
    <property type="term" value="F:protein kinase inhibitor activity"/>
    <property type="evidence" value="ECO:0007669"/>
    <property type="project" value="UniProtKB-KW"/>
</dbReference>
<protein>
    <submittedName>
        <fullName evidence="1">YbhB/YbcL family Raf kinase inhibitor-like protein</fullName>
    </submittedName>
</protein>
<dbReference type="InterPro" id="IPR008914">
    <property type="entry name" value="PEBP"/>
</dbReference>
<name>A0ABY8AS04_9GAMM</name>
<dbReference type="RefSeq" id="WP_275089269.1">
    <property type="nucleotide sequence ID" value="NZ_CP119078.1"/>
</dbReference>
<dbReference type="PANTHER" id="PTHR30289">
    <property type="entry name" value="UNCHARACTERIZED PROTEIN YBCL-RELATED"/>
    <property type="match status" value="1"/>
</dbReference>
<sequence>MKKGALLLIAIIFTSSLGFSEVIKEFSLGSPVFDPNTSIPEKYTCVGADISPALFWENVPKDTKSFVLVIDDPDAQDGTWVHWVLFNIPPETRNLTEGEVPVGAINGKNSWGFTGYKGPCPPPGDIHNYIFRLYALDTVLPLDASAIKENVIDAIQYHVLGMAEFKGNFQRE</sequence>
<gene>
    <name evidence="1" type="ORF">PXX05_01420</name>
</gene>
<dbReference type="Proteomes" id="UP001222087">
    <property type="component" value="Chromosome"/>
</dbReference>
<evidence type="ECO:0000313" key="1">
    <source>
        <dbReference type="EMBL" id="WED43460.1"/>
    </source>
</evidence>
<keyword evidence="2" id="KW-1185">Reference proteome</keyword>
<dbReference type="PANTHER" id="PTHR30289:SF1">
    <property type="entry name" value="PEBP (PHOSPHATIDYLETHANOLAMINE-BINDING PROTEIN) FAMILY PROTEIN"/>
    <property type="match status" value="1"/>
</dbReference>
<dbReference type="SUPFAM" id="SSF49777">
    <property type="entry name" value="PEBP-like"/>
    <property type="match status" value="1"/>
</dbReference>